<dbReference type="Proteomes" id="UP001221898">
    <property type="component" value="Unassembled WGS sequence"/>
</dbReference>
<keyword evidence="2" id="KW-1185">Reference proteome</keyword>
<reference evidence="1" key="1">
    <citation type="journal article" date="2023" name="Science">
        <title>Genome structures resolve the early diversification of teleost fishes.</title>
        <authorList>
            <person name="Parey E."/>
            <person name="Louis A."/>
            <person name="Montfort J."/>
            <person name="Bouchez O."/>
            <person name="Roques C."/>
            <person name="Iampietro C."/>
            <person name="Lluch J."/>
            <person name="Castinel A."/>
            <person name="Donnadieu C."/>
            <person name="Desvignes T."/>
            <person name="Floi Bucao C."/>
            <person name="Jouanno E."/>
            <person name="Wen M."/>
            <person name="Mejri S."/>
            <person name="Dirks R."/>
            <person name="Jansen H."/>
            <person name="Henkel C."/>
            <person name="Chen W.J."/>
            <person name="Zahm M."/>
            <person name="Cabau C."/>
            <person name="Klopp C."/>
            <person name="Thompson A.W."/>
            <person name="Robinson-Rechavi M."/>
            <person name="Braasch I."/>
            <person name="Lecointre G."/>
            <person name="Bobe J."/>
            <person name="Postlethwait J.H."/>
            <person name="Berthelot C."/>
            <person name="Roest Crollius H."/>
            <person name="Guiguen Y."/>
        </authorList>
    </citation>
    <scope>NUCLEOTIDE SEQUENCE</scope>
    <source>
        <strain evidence="1">NC1722</strain>
    </source>
</reference>
<evidence type="ECO:0000313" key="2">
    <source>
        <dbReference type="Proteomes" id="UP001221898"/>
    </source>
</evidence>
<sequence length="158" mass="17727">MICSHPLLTDHMAQVPHFWLEQYARLGLQLESMLRDIVQPAPKSGMVSQERSSPEHSEVTWIHSLPSRNPAVLAADLAACHAVRCAAWNPLYKAPPTLLAECHLWTQTASPNPGKLSTGCFGSVWLKEFIKGRGVSHCRHLPLQPEVNQWQKYTRETA</sequence>
<comment type="caution">
    <text evidence="1">The sequence shown here is derived from an EMBL/GenBank/DDBJ whole genome shotgun (WGS) entry which is preliminary data.</text>
</comment>
<dbReference type="AlphaFoldDB" id="A0AAD7RJF1"/>
<protein>
    <submittedName>
        <fullName evidence="1">Uncharacterized protein</fullName>
    </submittedName>
</protein>
<dbReference type="EMBL" id="JAINUG010000250">
    <property type="protein sequence ID" value="KAJ8385448.1"/>
    <property type="molecule type" value="Genomic_DNA"/>
</dbReference>
<evidence type="ECO:0000313" key="1">
    <source>
        <dbReference type="EMBL" id="KAJ8385448.1"/>
    </source>
</evidence>
<accession>A0AAD7RJF1</accession>
<proteinExistence type="predicted"/>
<organism evidence="1 2">
    <name type="scientific">Aldrovandia affinis</name>
    <dbReference type="NCBI Taxonomy" id="143900"/>
    <lineage>
        <taxon>Eukaryota</taxon>
        <taxon>Metazoa</taxon>
        <taxon>Chordata</taxon>
        <taxon>Craniata</taxon>
        <taxon>Vertebrata</taxon>
        <taxon>Euteleostomi</taxon>
        <taxon>Actinopterygii</taxon>
        <taxon>Neopterygii</taxon>
        <taxon>Teleostei</taxon>
        <taxon>Notacanthiformes</taxon>
        <taxon>Halosauridae</taxon>
        <taxon>Aldrovandia</taxon>
    </lineage>
</organism>
<name>A0AAD7RJF1_9TELE</name>
<gene>
    <name evidence="1" type="ORF">AAFF_G00189000</name>
</gene>